<dbReference type="AlphaFoldDB" id="A0A2W2B7N7"/>
<proteinExistence type="inferred from homology"/>
<protein>
    <submittedName>
        <fullName evidence="3">DNA-binding protein</fullName>
    </submittedName>
</protein>
<sequence>MERWDQVGRRVREARIAAGLSQSQLASLLRIDRSALVRVESGQRQVSALELFRLSDHLGVPAGHFVSAPIPAIVSQRMDLDEAAQPAARDRFRLDAALEAHARDAEFLRTGGFLPDGLALPSGPVASVADARALALSARAAIALDDKPVQGMASTAEYFGLYLLVAALPGEGASLRLDDQFGVAIVGGTAPAGRRRFTAAHELGHHLLGDEYQSDIGVAASRDERECLIDAFAAAFLLPETAVTARWPLLQGSEREKLVQLAAEFRVSWGAAVKAVKRAGLVDAQRAGTLNAQTPQRGDFLAIFGTEPVEDLRTGETGAAWRRAVLAAYQDGTVTPARAIELLHGALEETDLPDREDDAAP</sequence>
<dbReference type="Gene3D" id="1.10.10.2910">
    <property type="match status" value="1"/>
</dbReference>
<dbReference type="GO" id="GO:0003677">
    <property type="term" value="F:DNA binding"/>
    <property type="evidence" value="ECO:0007669"/>
    <property type="project" value="UniProtKB-KW"/>
</dbReference>
<feature type="domain" description="HTH cro/C1-type" evidence="2">
    <location>
        <begin position="11"/>
        <end position="65"/>
    </location>
</feature>
<organism evidence="3 4">
    <name type="scientific">Jiangella anatolica</name>
    <dbReference type="NCBI Taxonomy" id="2670374"/>
    <lineage>
        <taxon>Bacteria</taxon>
        <taxon>Bacillati</taxon>
        <taxon>Actinomycetota</taxon>
        <taxon>Actinomycetes</taxon>
        <taxon>Jiangellales</taxon>
        <taxon>Jiangellaceae</taxon>
        <taxon>Jiangella</taxon>
    </lineage>
</organism>
<dbReference type="PANTHER" id="PTHR43236:SF1">
    <property type="entry name" value="BLL7220 PROTEIN"/>
    <property type="match status" value="1"/>
</dbReference>
<dbReference type="Pfam" id="PF01381">
    <property type="entry name" value="HTH_3"/>
    <property type="match status" value="1"/>
</dbReference>
<dbReference type="SUPFAM" id="SSF47413">
    <property type="entry name" value="lambda repressor-like DNA-binding domains"/>
    <property type="match status" value="1"/>
</dbReference>
<evidence type="ECO:0000313" key="3">
    <source>
        <dbReference type="EMBL" id="PZF81120.1"/>
    </source>
</evidence>
<dbReference type="CDD" id="cd00093">
    <property type="entry name" value="HTH_XRE"/>
    <property type="match status" value="1"/>
</dbReference>
<dbReference type="InterPro" id="IPR010982">
    <property type="entry name" value="Lambda_DNA-bd_dom_sf"/>
</dbReference>
<keyword evidence="4" id="KW-1185">Reference proteome</keyword>
<accession>A0A2W2B7N7</accession>
<keyword evidence="3" id="KW-0238">DNA-binding</keyword>
<dbReference type="InterPro" id="IPR001387">
    <property type="entry name" value="Cro/C1-type_HTH"/>
</dbReference>
<evidence type="ECO:0000256" key="1">
    <source>
        <dbReference type="ARBA" id="ARBA00007227"/>
    </source>
</evidence>
<evidence type="ECO:0000259" key="2">
    <source>
        <dbReference type="PROSITE" id="PS50943"/>
    </source>
</evidence>
<dbReference type="PROSITE" id="PS50943">
    <property type="entry name" value="HTH_CROC1"/>
    <property type="match status" value="1"/>
</dbReference>
<evidence type="ECO:0000313" key="4">
    <source>
        <dbReference type="Proteomes" id="UP000248764"/>
    </source>
</evidence>
<dbReference type="EMBL" id="POTW01000066">
    <property type="protein sequence ID" value="PZF81120.1"/>
    <property type="molecule type" value="Genomic_DNA"/>
</dbReference>
<dbReference type="Proteomes" id="UP000248764">
    <property type="component" value="Unassembled WGS sequence"/>
</dbReference>
<dbReference type="PANTHER" id="PTHR43236">
    <property type="entry name" value="ANTITOXIN HIGA1"/>
    <property type="match status" value="1"/>
</dbReference>
<name>A0A2W2B7N7_9ACTN</name>
<dbReference type="SMART" id="SM00530">
    <property type="entry name" value="HTH_XRE"/>
    <property type="match status" value="1"/>
</dbReference>
<dbReference type="Pfam" id="PF06114">
    <property type="entry name" value="Peptidase_M78"/>
    <property type="match status" value="1"/>
</dbReference>
<reference evidence="3 4" key="1">
    <citation type="submission" date="2018-01" db="EMBL/GenBank/DDBJ databases">
        <title>Draft genome sequence of Jiangella sp. GTF31.</title>
        <authorList>
            <person name="Sahin N."/>
            <person name="Ay H."/>
            <person name="Saygin H."/>
        </authorList>
    </citation>
    <scope>NUCLEOTIDE SEQUENCE [LARGE SCALE GENOMIC DNA]</scope>
    <source>
        <strain evidence="3 4">GTF31</strain>
    </source>
</reference>
<dbReference type="Gene3D" id="1.10.260.40">
    <property type="entry name" value="lambda repressor-like DNA-binding domains"/>
    <property type="match status" value="1"/>
</dbReference>
<dbReference type="InterPro" id="IPR010359">
    <property type="entry name" value="IrrE_HExxH"/>
</dbReference>
<comment type="caution">
    <text evidence="3">The sequence shown here is derived from an EMBL/GenBank/DDBJ whole genome shotgun (WGS) entry which is preliminary data.</text>
</comment>
<gene>
    <name evidence="3" type="ORF">C1I92_22585</name>
</gene>
<comment type="similarity">
    <text evidence="1">Belongs to the short-chain fatty acyl-CoA assimilation regulator (ScfR) family.</text>
</comment>
<dbReference type="InterPro" id="IPR052345">
    <property type="entry name" value="Rad_response_metalloprotease"/>
</dbReference>